<organism evidence="1 2">
    <name type="scientific">Edaphochlamys debaryana</name>
    <dbReference type="NCBI Taxonomy" id="47281"/>
    <lineage>
        <taxon>Eukaryota</taxon>
        <taxon>Viridiplantae</taxon>
        <taxon>Chlorophyta</taxon>
        <taxon>core chlorophytes</taxon>
        <taxon>Chlorophyceae</taxon>
        <taxon>CS clade</taxon>
        <taxon>Chlamydomonadales</taxon>
        <taxon>Chlamydomonadales incertae sedis</taxon>
        <taxon>Edaphochlamys</taxon>
    </lineage>
</organism>
<dbReference type="AlphaFoldDB" id="A0A835YBD9"/>
<accession>A0A835YBD9</accession>
<protein>
    <submittedName>
        <fullName evidence="1">Uncharacterized protein</fullName>
    </submittedName>
</protein>
<dbReference type="Proteomes" id="UP000612055">
    <property type="component" value="Unassembled WGS sequence"/>
</dbReference>
<comment type="caution">
    <text evidence="1">The sequence shown here is derived from an EMBL/GenBank/DDBJ whole genome shotgun (WGS) entry which is preliminary data.</text>
</comment>
<evidence type="ECO:0000313" key="1">
    <source>
        <dbReference type="EMBL" id="KAG2495785.1"/>
    </source>
</evidence>
<gene>
    <name evidence="1" type="ORF">HYH03_006030</name>
</gene>
<keyword evidence="2" id="KW-1185">Reference proteome</keyword>
<proteinExistence type="predicted"/>
<evidence type="ECO:0000313" key="2">
    <source>
        <dbReference type="Proteomes" id="UP000612055"/>
    </source>
</evidence>
<name>A0A835YBD9_9CHLO</name>
<dbReference type="EMBL" id="JAEHOE010000022">
    <property type="protein sequence ID" value="KAG2495785.1"/>
    <property type="molecule type" value="Genomic_DNA"/>
</dbReference>
<sequence>MLASSCSWAGTRAGRAAELARVRRVLASAPNLDSIIEEVPYLTSPAALAQSLSNVSRWYNTKDPVSVIAKNPKALLNVEEADLEADPLYGLSLNLSTIDTWDFGQQQLVAAAEPKPAV</sequence>
<dbReference type="OrthoDB" id="543907at2759"/>
<reference evidence="1" key="1">
    <citation type="journal article" date="2020" name="bioRxiv">
        <title>Comparative genomics of Chlamydomonas.</title>
        <authorList>
            <person name="Craig R.J."/>
            <person name="Hasan A.R."/>
            <person name="Ness R.W."/>
            <person name="Keightley P.D."/>
        </authorList>
    </citation>
    <scope>NUCLEOTIDE SEQUENCE</scope>
    <source>
        <strain evidence="1">CCAP 11/70</strain>
    </source>
</reference>